<dbReference type="RefSeq" id="WP_358477246.1">
    <property type="nucleotide sequence ID" value="NZ_JBEZAE010000029.1"/>
</dbReference>
<organism evidence="2 3">
    <name type="scientific">Streptomyces narbonensis</name>
    <dbReference type="NCBI Taxonomy" id="67333"/>
    <lineage>
        <taxon>Bacteria</taxon>
        <taxon>Bacillati</taxon>
        <taxon>Actinomycetota</taxon>
        <taxon>Actinomycetes</taxon>
        <taxon>Kitasatosporales</taxon>
        <taxon>Streptomycetaceae</taxon>
        <taxon>Streptomyces</taxon>
    </lineage>
</organism>
<keyword evidence="3" id="KW-1185">Reference proteome</keyword>
<evidence type="ECO:0000313" key="3">
    <source>
        <dbReference type="Proteomes" id="UP001551329"/>
    </source>
</evidence>
<keyword evidence="1" id="KW-0812">Transmembrane</keyword>
<gene>
    <name evidence="2" type="ORF">AB0A88_31965</name>
</gene>
<name>A0ABV3CIW6_9ACTN</name>
<dbReference type="Proteomes" id="UP001551329">
    <property type="component" value="Unassembled WGS sequence"/>
</dbReference>
<feature type="transmembrane region" description="Helical" evidence="1">
    <location>
        <begin position="65"/>
        <end position="83"/>
    </location>
</feature>
<comment type="caution">
    <text evidence="2">The sequence shown here is derived from an EMBL/GenBank/DDBJ whole genome shotgun (WGS) entry which is preliminary data.</text>
</comment>
<keyword evidence="1" id="KW-1133">Transmembrane helix</keyword>
<sequence length="87" mass="9657">MEDPTPWEAIRSIQAGVQRMEAAQALYVTQDQRASDKENQDLKLTALAKDQAEDRARLDSLTRNAWTALIAPLIVGVVLYFLLGGKT</sequence>
<proteinExistence type="predicted"/>
<accession>A0ABV3CIW6</accession>
<evidence type="ECO:0000256" key="1">
    <source>
        <dbReference type="SAM" id="Phobius"/>
    </source>
</evidence>
<evidence type="ECO:0000313" key="2">
    <source>
        <dbReference type="EMBL" id="MEU7074719.1"/>
    </source>
</evidence>
<keyword evidence="1" id="KW-0472">Membrane</keyword>
<dbReference type="EMBL" id="JBEZAE010000029">
    <property type="protein sequence ID" value="MEU7074719.1"/>
    <property type="molecule type" value="Genomic_DNA"/>
</dbReference>
<protein>
    <submittedName>
        <fullName evidence="2">Uncharacterized protein</fullName>
    </submittedName>
</protein>
<reference evidence="2 3" key="1">
    <citation type="submission" date="2024-06" db="EMBL/GenBank/DDBJ databases">
        <title>The Natural Products Discovery Center: Release of the First 8490 Sequenced Strains for Exploring Actinobacteria Biosynthetic Diversity.</title>
        <authorList>
            <person name="Kalkreuter E."/>
            <person name="Kautsar S.A."/>
            <person name="Yang D."/>
            <person name="Bader C.D."/>
            <person name="Teijaro C.N."/>
            <person name="Fluegel L."/>
            <person name="Davis C.M."/>
            <person name="Simpson J.R."/>
            <person name="Lauterbach L."/>
            <person name="Steele A.D."/>
            <person name="Gui C."/>
            <person name="Meng S."/>
            <person name="Li G."/>
            <person name="Viehrig K."/>
            <person name="Ye F."/>
            <person name="Su P."/>
            <person name="Kiefer A.F."/>
            <person name="Nichols A."/>
            <person name="Cepeda A.J."/>
            <person name="Yan W."/>
            <person name="Fan B."/>
            <person name="Jiang Y."/>
            <person name="Adhikari A."/>
            <person name="Zheng C.-J."/>
            <person name="Schuster L."/>
            <person name="Cowan T.M."/>
            <person name="Smanski M.J."/>
            <person name="Chevrette M.G."/>
            <person name="De Carvalho L.P.S."/>
            <person name="Shen B."/>
        </authorList>
    </citation>
    <scope>NUCLEOTIDE SEQUENCE [LARGE SCALE GENOMIC DNA]</scope>
    <source>
        <strain evidence="2 3">NPDC045974</strain>
    </source>
</reference>